<feature type="compositionally biased region" description="Basic and acidic residues" evidence="1">
    <location>
        <begin position="937"/>
        <end position="951"/>
    </location>
</feature>
<feature type="region of interest" description="Disordered" evidence="1">
    <location>
        <begin position="821"/>
        <end position="1139"/>
    </location>
</feature>
<dbReference type="RefSeq" id="XP_006695392.1">
    <property type="nucleotide sequence ID" value="XM_006695329.1"/>
</dbReference>
<dbReference type="PANTHER" id="PTHR37538">
    <property type="entry name" value="BTB DOMAIN-CONTAINING PROTEIN"/>
    <property type="match status" value="1"/>
</dbReference>
<protein>
    <recommendedName>
        <fullName evidence="5">BTB domain-containing protein</fullName>
    </recommendedName>
</protein>
<feature type="compositionally biased region" description="Basic and acidic residues" evidence="1">
    <location>
        <begin position="1076"/>
        <end position="1092"/>
    </location>
</feature>
<feature type="compositionally biased region" description="Low complexity" evidence="1">
    <location>
        <begin position="615"/>
        <end position="624"/>
    </location>
</feature>
<feature type="region of interest" description="Disordered" evidence="1">
    <location>
        <begin position="110"/>
        <end position="150"/>
    </location>
</feature>
<keyword evidence="2" id="KW-0472">Membrane</keyword>
<feature type="region of interest" description="Disordered" evidence="1">
    <location>
        <begin position="282"/>
        <end position="324"/>
    </location>
</feature>
<evidence type="ECO:0000256" key="1">
    <source>
        <dbReference type="SAM" id="MobiDB-lite"/>
    </source>
</evidence>
<dbReference type="HOGENOM" id="CLU_295598_0_0_1"/>
<feature type="region of interest" description="Disordered" evidence="1">
    <location>
        <begin position="569"/>
        <end position="708"/>
    </location>
</feature>
<dbReference type="OMA" id="KCASEER"/>
<dbReference type="OrthoDB" id="3594103at2759"/>
<keyword evidence="2" id="KW-0812">Transmembrane</keyword>
<dbReference type="STRING" id="759272.G0SD17"/>
<evidence type="ECO:0008006" key="5">
    <source>
        <dbReference type="Google" id="ProtNLM"/>
    </source>
</evidence>
<organism evidence="4">
    <name type="scientific">Chaetomium thermophilum (strain DSM 1495 / CBS 144.50 / IMI 039719)</name>
    <name type="common">Thermochaetoides thermophila</name>
    <dbReference type="NCBI Taxonomy" id="759272"/>
    <lineage>
        <taxon>Eukaryota</taxon>
        <taxon>Fungi</taxon>
        <taxon>Dikarya</taxon>
        <taxon>Ascomycota</taxon>
        <taxon>Pezizomycotina</taxon>
        <taxon>Sordariomycetes</taxon>
        <taxon>Sordariomycetidae</taxon>
        <taxon>Sordariales</taxon>
        <taxon>Chaetomiaceae</taxon>
        <taxon>Thermochaetoides</taxon>
    </lineage>
</organism>
<dbReference type="KEGG" id="cthr:CTHT_0050450"/>
<feature type="compositionally biased region" description="Basic and acidic residues" evidence="1">
    <location>
        <begin position="893"/>
        <end position="917"/>
    </location>
</feature>
<reference evidence="3 4" key="1">
    <citation type="journal article" date="2011" name="Cell">
        <title>Insight into structure and assembly of the nuclear pore complex by utilizing the genome of a eukaryotic thermophile.</title>
        <authorList>
            <person name="Amlacher S."/>
            <person name="Sarges P."/>
            <person name="Flemming D."/>
            <person name="van Noort V."/>
            <person name="Kunze R."/>
            <person name="Devos D.P."/>
            <person name="Arumugam M."/>
            <person name="Bork P."/>
            <person name="Hurt E."/>
        </authorList>
    </citation>
    <scope>NUCLEOTIDE SEQUENCE [LARGE SCALE GENOMIC DNA]</scope>
    <source>
        <strain evidence="4">DSM 1495 / CBS 144.50 / IMI 039719</strain>
    </source>
</reference>
<dbReference type="eggNOG" id="ENOG502S9TE">
    <property type="taxonomic scope" value="Eukaryota"/>
</dbReference>
<feature type="transmembrane region" description="Helical" evidence="2">
    <location>
        <begin position="249"/>
        <end position="270"/>
    </location>
</feature>
<gene>
    <name evidence="3" type="ORF">CTHT_0050450</name>
</gene>
<dbReference type="EMBL" id="GL988045">
    <property type="protein sequence ID" value="EGS18447.1"/>
    <property type="molecule type" value="Genomic_DNA"/>
</dbReference>
<feature type="compositionally biased region" description="Basic and acidic residues" evidence="1">
    <location>
        <begin position="987"/>
        <end position="1008"/>
    </location>
</feature>
<feature type="region of interest" description="Disordered" evidence="1">
    <location>
        <begin position="735"/>
        <end position="803"/>
    </location>
</feature>
<sequence>MLAWPRTREGKKRVTQPPRNRHWAETLDADAGLDPIGSNWESDGQIIGRLSRCRCFWLLASLLSPTPLNLDSGSAPHPSRSALAAPIPTLFQLSWKSSLSAGFLPDACRSTHITGPPGIDSARSQQQQATRLPQPSSDGKHSSDCQTRPQKHFGFANPRAAIEQQASSNTGIGRRQRHEYPFVLKCRMAATEGIEAQLKNLHRWQHLSKPCQRTPATPAAASPRGATMRYTYLALDLDLNLNPSLTVDAVALLALTFIAALVFIYGLIAMARKRKSAASKAAQSTTSGSSAASKGGAVGQGKPAAAVTAQQEVDTRPESSPYGSPACTIPFASPLTVPLDILKKSPKLLAAYESHLPELAAVPEDVAHVLVHYLYTGTYQSLRPRPTDIMPSQICELKTSIQVYAAARVYDLPELMRLAEARIDKFGEGLSLPALLEVARDAYPTLPEGDEWFLDYLRSRIRPYLKDPKSLLGSNLLDQISGILSPHKVLLRTVLELFCERLALRPDHAAAPSPITSHVINAASSPASNPNNPNLSRAVSPAPLPPVSPMSLLEMKSKAVSLEDTALVRKRAPTMEAPSAEMTTVSSSQETSAEPAAPELAASEKTSRTSKSKSPKSAIIAESAVEVPEPTRANPADSSESSLAPEQALLPSAEQREPQPTVPEVMALQVPEQAAAQPAVSEIPDKTTTESNASEMAIPPMPESNPKHEIFADIGPVILDVLSAPVAPVAPMEVEPIAQPVGENGKSTTEPAPKADAEFEAKPAVKLSDSKPEATDDNVPRRERKDSGKDIDLEPLPKDASSAAVTVSELQFTPASVMQAQPSALREADSGFWEIPPEAEPAKDAISTTAEFDTTPTPATVEPVRAPAQVVDSSEKQKEPVINAGDSTATQAKNEDVSQKEEAKPDVAELQSLKETELAPLPETSEPAVETSVKAKPKADSEIKSETKSEVKAIAPSPEEVAKKLADTVESEVVAGSSSSSSSSNEEFEKTQAKGKEVELPLKTEKVEPFPSYREQESELTMQQTPIVEKETIEPNSMAKPESQPETEPSVVPSLPDNDQSAGPADAKEAQPSIEPQKESTGKPKVSVDSHDTTIQPAAVASVHNSSSGIQPAAPTVLPAKPAPEQATAKDSGAASVQPCSATVRQRSWKKRFLSLRYPAGVLFGGRGM</sequence>
<accession>G0SD17</accession>
<feature type="compositionally biased region" description="Low complexity" evidence="1">
    <location>
        <begin position="282"/>
        <end position="295"/>
    </location>
</feature>
<proteinExistence type="predicted"/>
<feature type="compositionally biased region" description="Polar residues" evidence="1">
    <location>
        <begin position="846"/>
        <end position="858"/>
    </location>
</feature>
<feature type="compositionally biased region" description="Low complexity" evidence="1">
    <location>
        <begin position="667"/>
        <end position="680"/>
    </location>
</feature>
<feature type="compositionally biased region" description="Low complexity" evidence="1">
    <location>
        <begin position="521"/>
        <end position="541"/>
    </location>
</feature>
<evidence type="ECO:0000313" key="4">
    <source>
        <dbReference type="Proteomes" id="UP000008066"/>
    </source>
</evidence>
<name>G0SD17_CHATD</name>
<dbReference type="GeneID" id="18259083"/>
<dbReference type="AlphaFoldDB" id="G0SD17"/>
<feature type="compositionally biased region" description="Basic and acidic residues" evidence="1">
    <location>
        <begin position="753"/>
        <end position="797"/>
    </location>
</feature>
<feature type="region of interest" description="Disordered" evidence="1">
    <location>
        <begin position="521"/>
        <end position="542"/>
    </location>
</feature>
<feature type="compositionally biased region" description="Low complexity" evidence="1">
    <location>
        <begin position="590"/>
        <end position="604"/>
    </location>
</feature>
<keyword evidence="2" id="KW-1133">Transmembrane helix</keyword>
<dbReference type="Proteomes" id="UP000008066">
    <property type="component" value="Unassembled WGS sequence"/>
</dbReference>
<evidence type="ECO:0000313" key="3">
    <source>
        <dbReference type="EMBL" id="EGS18447.1"/>
    </source>
</evidence>
<keyword evidence="4" id="KW-1185">Reference proteome</keyword>
<dbReference type="PANTHER" id="PTHR37538:SF1">
    <property type="entry name" value="BTB DOMAIN-CONTAINING PROTEIN"/>
    <property type="match status" value="1"/>
</dbReference>
<feature type="compositionally biased region" description="Polar residues" evidence="1">
    <location>
        <begin position="122"/>
        <end position="137"/>
    </location>
</feature>
<evidence type="ECO:0000256" key="2">
    <source>
        <dbReference type="SAM" id="Phobius"/>
    </source>
</evidence>